<sequence>MSIDNKKFYDELQRLKLNNVYKAFPKDMINDIIALDNSSKLRNGTKIKCIKDYYSIVKKFFDRHKDEISYESDINSNLSQDIKKVSHISCKRMYKFYY</sequence>
<gene>
    <name evidence="1" type="ORF">NAPIS_ORF00281</name>
</gene>
<dbReference type="HOGENOM" id="CLU_2334158_0_0_1"/>
<dbReference type="AlphaFoldDB" id="T0LCW1"/>
<dbReference type="EMBL" id="KE646977">
    <property type="protein sequence ID" value="EQB62143.1"/>
    <property type="molecule type" value="Genomic_DNA"/>
</dbReference>
<organism evidence="1 2">
    <name type="scientific">Vairimorpha apis BRL 01</name>
    <dbReference type="NCBI Taxonomy" id="1037528"/>
    <lineage>
        <taxon>Eukaryota</taxon>
        <taxon>Fungi</taxon>
        <taxon>Fungi incertae sedis</taxon>
        <taxon>Microsporidia</taxon>
        <taxon>Nosematidae</taxon>
        <taxon>Vairimorpha</taxon>
    </lineage>
</organism>
<protein>
    <submittedName>
        <fullName evidence="1">Uncharacterized protein</fullName>
    </submittedName>
</protein>
<dbReference type="Proteomes" id="UP000053780">
    <property type="component" value="Unassembled WGS sequence"/>
</dbReference>
<reference evidence="1 2" key="1">
    <citation type="journal article" date="2013" name="BMC Genomics">
        <title>Genome sequencing and comparative genomics of honey bee microsporidia, Nosema apis reveal novel insights into host-parasite interactions.</title>
        <authorList>
            <person name="Chen Yp."/>
            <person name="Pettis J.S."/>
            <person name="Zhao Y."/>
            <person name="Liu X."/>
            <person name="Tallon L.J."/>
            <person name="Sadzewicz L.D."/>
            <person name="Li R."/>
            <person name="Zheng H."/>
            <person name="Huang S."/>
            <person name="Zhang X."/>
            <person name="Hamilton M.C."/>
            <person name="Pernal S.F."/>
            <person name="Melathopoulos A.P."/>
            <person name="Yan X."/>
            <person name="Evans J.D."/>
        </authorList>
    </citation>
    <scope>NUCLEOTIDE SEQUENCE [LARGE SCALE GENOMIC DNA]</scope>
    <source>
        <strain evidence="1 2">BRL 01</strain>
    </source>
</reference>
<keyword evidence="2" id="KW-1185">Reference proteome</keyword>
<accession>T0LCW1</accession>
<evidence type="ECO:0000313" key="1">
    <source>
        <dbReference type="EMBL" id="EQB62143.1"/>
    </source>
</evidence>
<proteinExistence type="predicted"/>
<dbReference type="VEuPathDB" id="MicrosporidiaDB:NAPIS_ORF00281"/>
<name>T0LCW1_9MICR</name>
<evidence type="ECO:0000313" key="2">
    <source>
        <dbReference type="Proteomes" id="UP000053780"/>
    </source>
</evidence>